<dbReference type="InterPro" id="IPR058698">
    <property type="entry name" value="CUB_metazoa"/>
</dbReference>
<evidence type="ECO:0000313" key="4">
    <source>
        <dbReference type="Proteomes" id="UP001487740"/>
    </source>
</evidence>
<dbReference type="PANTHER" id="PTHR33236:SF5">
    <property type="entry name" value="CUB DOMAIN-CONTAINING PROTEIN"/>
    <property type="match status" value="1"/>
</dbReference>
<dbReference type="PANTHER" id="PTHR33236">
    <property type="entry name" value="INTRAFLAGELLAR TRANSPORT PROTEIN 122 FAMILY PROTEIN-RELATED"/>
    <property type="match status" value="1"/>
</dbReference>
<proteinExistence type="predicted"/>
<evidence type="ECO:0000259" key="2">
    <source>
        <dbReference type="Pfam" id="PF26080"/>
    </source>
</evidence>
<protein>
    <recommendedName>
        <fullName evidence="2">CUB domain-containing protein</fullName>
    </recommendedName>
</protein>
<feature type="region of interest" description="Disordered" evidence="1">
    <location>
        <begin position="225"/>
        <end position="256"/>
    </location>
</feature>
<accession>A0AAW0SVT6</accession>
<gene>
    <name evidence="3" type="ORF">O3P69_009634</name>
</gene>
<dbReference type="Pfam" id="PF26080">
    <property type="entry name" value="CUB_animal"/>
    <property type="match status" value="1"/>
</dbReference>
<name>A0AAW0SVT6_SCYPA</name>
<sequence>MRFPPLSTVYLDVSEKDNPTVFAFLTTTATFRRRFKIKVSMIRCSQKVPGGCGQYLTGTSGVVQSFNYGGFYLAGLDYGICFRKEKGHCTTTLTTLGPSYTGCPDLYRLPVGQFSGSTGILGLDVGNMFCQLNIGFFPPFLSLASIPSPLTTVTHGPLTLWVQTLVDGLINFNSNRNCPSCSGFFQQFMHNSSHPIHNAVTLLLQSSAIRHLALFGTTVARHLSSTPAHGTNGTTPPQATSSPSRHPDNRPHHSVWPVQIRPDASRVTQLHASQSHSQSYIALRDAAHRHAALSTLPIASRNPTDIPITGLIIPCGLFRYTWMSYRLPYAMLPDAARCSTFTLPRCSTPTLPRCSAPDAAMLLEAPRSHASRMWLSATARTSAQHNSKDLAPRVHGSRKNVVPSTSPLGG</sequence>
<dbReference type="AlphaFoldDB" id="A0AAW0SVT6"/>
<feature type="region of interest" description="Disordered" evidence="1">
    <location>
        <begin position="382"/>
        <end position="410"/>
    </location>
</feature>
<reference evidence="3 4" key="1">
    <citation type="submission" date="2023-03" db="EMBL/GenBank/DDBJ databases">
        <title>High-quality genome of Scylla paramamosain provides insights in environmental adaptation.</title>
        <authorList>
            <person name="Zhang L."/>
        </authorList>
    </citation>
    <scope>NUCLEOTIDE SEQUENCE [LARGE SCALE GENOMIC DNA]</scope>
    <source>
        <strain evidence="3">LZ_2023a</strain>
        <tissue evidence="3">Muscle</tissue>
    </source>
</reference>
<keyword evidence="4" id="KW-1185">Reference proteome</keyword>
<feature type="domain" description="CUB" evidence="2">
    <location>
        <begin position="49"/>
        <end position="95"/>
    </location>
</feature>
<comment type="caution">
    <text evidence="3">The sequence shown here is derived from an EMBL/GenBank/DDBJ whole genome shotgun (WGS) entry which is preliminary data.</text>
</comment>
<evidence type="ECO:0000313" key="3">
    <source>
        <dbReference type="EMBL" id="KAK8379014.1"/>
    </source>
</evidence>
<organism evidence="3 4">
    <name type="scientific">Scylla paramamosain</name>
    <name type="common">Mud crab</name>
    <dbReference type="NCBI Taxonomy" id="85552"/>
    <lineage>
        <taxon>Eukaryota</taxon>
        <taxon>Metazoa</taxon>
        <taxon>Ecdysozoa</taxon>
        <taxon>Arthropoda</taxon>
        <taxon>Crustacea</taxon>
        <taxon>Multicrustacea</taxon>
        <taxon>Malacostraca</taxon>
        <taxon>Eumalacostraca</taxon>
        <taxon>Eucarida</taxon>
        <taxon>Decapoda</taxon>
        <taxon>Pleocyemata</taxon>
        <taxon>Brachyura</taxon>
        <taxon>Eubrachyura</taxon>
        <taxon>Portunoidea</taxon>
        <taxon>Portunidae</taxon>
        <taxon>Portuninae</taxon>
        <taxon>Scylla</taxon>
    </lineage>
</organism>
<evidence type="ECO:0000256" key="1">
    <source>
        <dbReference type="SAM" id="MobiDB-lite"/>
    </source>
</evidence>
<feature type="compositionally biased region" description="Polar residues" evidence="1">
    <location>
        <begin position="225"/>
        <end position="244"/>
    </location>
</feature>
<dbReference type="Proteomes" id="UP001487740">
    <property type="component" value="Unassembled WGS sequence"/>
</dbReference>
<dbReference type="EMBL" id="JARAKH010000044">
    <property type="protein sequence ID" value="KAK8379014.1"/>
    <property type="molecule type" value="Genomic_DNA"/>
</dbReference>